<feature type="compositionally biased region" description="Polar residues" evidence="1">
    <location>
        <begin position="11"/>
        <end position="21"/>
    </location>
</feature>
<name>A0A6D2JH75_9BRAS</name>
<comment type="caution">
    <text evidence="2">The sequence shown here is derived from an EMBL/GenBank/DDBJ whole genome shotgun (WGS) entry which is preliminary data.</text>
</comment>
<accession>A0A6D2JH75</accession>
<protein>
    <submittedName>
        <fullName evidence="2">Uncharacterized protein</fullName>
    </submittedName>
</protein>
<feature type="region of interest" description="Disordered" evidence="1">
    <location>
        <begin position="1"/>
        <end position="21"/>
    </location>
</feature>
<gene>
    <name evidence="2" type="ORF">MERR_LOCUS28157</name>
</gene>
<dbReference type="Proteomes" id="UP000467841">
    <property type="component" value="Unassembled WGS sequence"/>
</dbReference>
<dbReference type="AlphaFoldDB" id="A0A6D2JH75"/>
<sequence length="110" mass="12343">MSHSGIIPDSSMKNRPTTSSRRVYSTATWTISTTPLALDWIACSQRVAADFADRSQNDSSREIFSLPRGVKSEAKHMTCPSHYSEKLSLSQHRARFEVRSGHIPSCQARF</sequence>
<dbReference type="EMBL" id="CACVBM020001237">
    <property type="protein sequence ID" value="CAA7040922.1"/>
    <property type="molecule type" value="Genomic_DNA"/>
</dbReference>
<organism evidence="2 3">
    <name type="scientific">Microthlaspi erraticum</name>
    <dbReference type="NCBI Taxonomy" id="1685480"/>
    <lineage>
        <taxon>Eukaryota</taxon>
        <taxon>Viridiplantae</taxon>
        <taxon>Streptophyta</taxon>
        <taxon>Embryophyta</taxon>
        <taxon>Tracheophyta</taxon>
        <taxon>Spermatophyta</taxon>
        <taxon>Magnoliopsida</taxon>
        <taxon>eudicotyledons</taxon>
        <taxon>Gunneridae</taxon>
        <taxon>Pentapetalae</taxon>
        <taxon>rosids</taxon>
        <taxon>malvids</taxon>
        <taxon>Brassicales</taxon>
        <taxon>Brassicaceae</taxon>
        <taxon>Coluteocarpeae</taxon>
        <taxon>Microthlaspi</taxon>
    </lineage>
</organism>
<evidence type="ECO:0000256" key="1">
    <source>
        <dbReference type="SAM" id="MobiDB-lite"/>
    </source>
</evidence>
<evidence type="ECO:0000313" key="2">
    <source>
        <dbReference type="EMBL" id="CAA7040922.1"/>
    </source>
</evidence>
<evidence type="ECO:0000313" key="3">
    <source>
        <dbReference type="Proteomes" id="UP000467841"/>
    </source>
</evidence>
<proteinExistence type="predicted"/>
<reference evidence="2" key="1">
    <citation type="submission" date="2020-01" db="EMBL/GenBank/DDBJ databases">
        <authorList>
            <person name="Mishra B."/>
        </authorList>
    </citation>
    <scope>NUCLEOTIDE SEQUENCE [LARGE SCALE GENOMIC DNA]</scope>
</reference>
<keyword evidence="3" id="KW-1185">Reference proteome</keyword>